<dbReference type="Gene3D" id="3.10.10.10">
    <property type="entry name" value="HIV Type 1 Reverse Transcriptase, subunit A, domain 1"/>
    <property type="match status" value="1"/>
</dbReference>
<dbReference type="AlphaFoldDB" id="A0A8X6XSI7"/>
<evidence type="ECO:0000313" key="2">
    <source>
        <dbReference type="EMBL" id="GFY59423.1"/>
    </source>
</evidence>
<feature type="domain" description="Reverse transcriptase" evidence="1">
    <location>
        <begin position="24"/>
        <end position="83"/>
    </location>
</feature>
<dbReference type="Proteomes" id="UP000886998">
    <property type="component" value="Unassembled WGS sequence"/>
</dbReference>
<dbReference type="InterPro" id="IPR043502">
    <property type="entry name" value="DNA/RNA_pol_sf"/>
</dbReference>
<dbReference type="Pfam" id="PF00078">
    <property type="entry name" value="RVT_1"/>
    <property type="match status" value="1"/>
</dbReference>
<dbReference type="GO" id="GO:0071897">
    <property type="term" value="P:DNA biosynthetic process"/>
    <property type="evidence" value="ECO:0007669"/>
    <property type="project" value="UniProtKB-ARBA"/>
</dbReference>
<gene>
    <name evidence="2" type="primary">TY3B-I_51</name>
    <name evidence="2" type="ORF">TNIN_318731</name>
</gene>
<comment type="caution">
    <text evidence="2">The sequence shown here is derived from an EMBL/GenBank/DDBJ whole genome shotgun (WGS) entry which is preliminary data.</text>
</comment>
<name>A0A8X6XSI7_9ARAC</name>
<dbReference type="SUPFAM" id="SSF56672">
    <property type="entry name" value="DNA/RNA polymerases"/>
    <property type="match status" value="1"/>
</dbReference>
<dbReference type="InterPro" id="IPR053134">
    <property type="entry name" value="RNA-dir_DNA_polymerase"/>
</dbReference>
<reference evidence="2" key="1">
    <citation type="submission" date="2020-08" db="EMBL/GenBank/DDBJ databases">
        <title>Multicomponent nature underlies the extraordinary mechanical properties of spider dragline silk.</title>
        <authorList>
            <person name="Kono N."/>
            <person name="Nakamura H."/>
            <person name="Mori M."/>
            <person name="Yoshida Y."/>
            <person name="Ohtoshi R."/>
            <person name="Malay A.D."/>
            <person name="Moran D.A.P."/>
            <person name="Tomita M."/>
            <person name="Numata K."/>
            <person name="Arakawa K."/>
        </authorList>
    </citation>
    <scope>NUCLEOTIDE SEQUENCE</scope>
</reference>
<keyword evidence="3" id="KW-1185">Reference proteome</keyword>
<dbReference type="InterPro" id="IPR000477">
    <property type="entry name" value="RT_dom"/>
</dbReference>
<evidence type="ECO:0000259" key="1">
    <source>
        <dbReference type="Pfam" id="PF00078"/>
    </source>
</evidence>
<proteinExistence type="predicted"/>
<sequence length="93" mass="10894">MFHYLLMKLRQNDLYQSEEEGQVNPADQDKTAFACPFATFRCKRMPFELRNAPANFQRLMDRFRNGFPNVNILVYLDDIIVGCLKSLNNSLKT</sequence>
<protein>
    <submittedName>
        <fullName evidence="2">Transposon Ty3-I Gag-Pol polyprotein</fullName>
    </submittedName>
</protein>
<dbReference type="EMBL" id="BMAV01012601">
    <property type="protein sequence ID" value="GFY59423.1"/>
    <property type="molecule type" value="Genomic_DNA"/>
</dbReference>
<dbReference type="Gene3D" id="3.30.70.270">
    <property type="match status" value="1"/>
</dbReference>
<dbReference type="OrthoDB" id="6783748at2759"/>
<dbReference type="PANTHER" id="PTHR24559">
    <property type="entry name" value="TRANSPOSON TY3-I GAG-POL POLYPROTEIN"/>
    <property type="match status" value="1"/>
</dbReference>
<dbReference type="InterPro" id="IPR043128">
    <property type="entry name" value="Rev_trsase/Diguanyl_cyclase"/>
</dbReference>
<accession>A0A8X6XSI7</accession>
<organism evidence="2 3">
    <name type="scientific">Trichonephila inaurata madagascariensis</name>
    <dbReference type="NCBI Taxonomy" id="2747483"/>
    <lineage>
        <taxon>Eukaryota</taxon>
        <taxon>Metazoa</taxon>
        <taxon>Ecdysozoa</taxon>
        <taxon>Arthropoda</taxon>
        <taxon>Chelicerata</taxon>
        <taxon>Arachnida</taxon>
        <taxon>Araneae</taxon>
        <taxon>Araneomorphae</taxon>
        <taxon>Entelegynae</taxon>
        <taxon>Araneoidea</taxon>
        <taxon>Nephilidae</taxon>
        <taxon>Trichonephila</taxon>
        <taxon>Trichonephila inaurata</taxon>
    </lineage>
</organism>
<evidence type="ECO:0000313" key="3">
    <source>
        <dbReference type="Proteomes" id="UP000886998"/>
    </source>
</evidence>
<dbReference type="PANTHER" id="PTHR24559:SF435">
    <property type="entry name" value="RIBONUCLEASE H"/>
    <property type="match status" value="1"/>
</dbReference>